<dbReference type="Gene3D" id="1.10.1200.150">
    <property type="entry name" value="Transcriptional regulator CtsR, C-terminal domain"/>
    <property type="match status" value="1"/>
</dbReference>
<dbReference type="Proteomes" id="UP000195897">
    <property type="component" value="Unassembled WGS sequence"/>
</dbReference>
<dbReference type="InterPro" id="IPR041908">
    <property type="entry name" value="CtsR_C_sf"/>
</dbReference>
<feature type="domain" description="CtsR C-terminal dimerization" evidence="2">
    <location>
        <begin position="78"/>
        <end position="142"/>
    </location>
</feature>
<sequence>MKMSDTIAAFIMDCLSDGGGVAELQRRGLAERFSCVPSQINYVIETRFTPENGYLVESRRGGGGYIRIVRVQDDKQRMLLEAARAAGGQLTQNEAARLIRSFLSIGLLTTREGKLLMGACTDGALSEIPVEHRDRIRAAVFRCAILGITT</sequence>
<organism evidence="3 4">
    <name type="scientific">Butyricicoccus pullicaecorum</name>
    <dbReference type="NCBI Taxonomy" id="501571"/>
    <lineage>
        <taxon>Bacteria</taxon>
        <taxon>Bacillati</taxon>
        <taxon>Bacillota</taxon>
        <taxon>Clostridia</taxon>
        <taxon>Eubacteriales</taxon>
        <taxon>Butyricicoccaceae</taxon>
        <taxon>Butyricicoccus</taxon>
    </lineage>
</organism>
<proteinExistence type="predicted"/>
<dbReference type="RefSeq" id="WP_087371496.1">
    <property type="nucleotide sequence ID" value="NZ_NFKK01000004.1"/>
</dbReference>
<dbReference type="Pfam" id="PF17727">
    <property type="entry name" value="CtsR_C"/>
    <property type="match status" value="1"/>
</dbReference>
<dbReference type="AlphaFoldDB" id="A0A1Y4L9G4"/>
<accession>A0A1Y4L9G4</accession>
<dbReference type="InterPro" id="IPR041902">
    <property type="entry name" value="CtsR_N_sf"/>
</dbReference>
<dbReference type="EMBL" id="NFKK01000004">
    <property type="protein sequence ID" value="OUP53376.1"/>
    <property type="molecule type" value="Genomic_DNA"/>
</dbReference>
<gene>
    <name evidence="3" type="ORF">B5F17_05055</name>
</gene>
<reference evidence="4" key="1">
    <citation type="submission" date="2017-04" db="EMBL/GenBank/DDBJ databases">
        <title>Function of individual gut microbiota members based on whole genome sequencing of pure cultures obtained from chicken caecum.</title>
        <authorList>
            <person name="Medvecky M."/>
            <person name="Cejkova D."/>
            <person name="Polansky O."/>
            <person name="Karasova D."/>
            <person name="Kubasova T."/>
            <person name="Cizek A."/>
            <person name="Rychlik I."/>
        </authorList>
    </citation>
    <scope>NUCLEOTIDE SEQUENCE [LARGE SCALE GENOMIC DNA]</scope>
    <source>
        <strain evidence="4">An180</strain>
    </source>
</reference>
<dbReference type="InterPro" id="IPR041473">
    <property type="entry name" value="CtsR_C"/>
</dbReference>
<evidence type="ECO:0000313" key="4">
    <source>
        <dbReference type="Proteomes" id="UP000195897"/>
    </source>
</evidence>
<evidence type="ECO:0000259" key="2">
    <source>
        <dbReference type="Pfam" id="PF17727"/>
    </source>
</evidence>
<protein>
    <submittedName>
        <fullName evidence="3">Uncharacterized protein</fullName>
    </submittedName>
</protein>
<name>A0A1Y4L9G4_9FIRM</name>
<feature type="domain" description="CtsR N-terminal HTH" evidence="1">
    <location>
        <begin position="2"/>
        <end position="72"/>
    </location>
</feature>
<dbReference type="InterPro" id="IPR040465">
    <property type="entry name" value="CtsR_N"/>
</dbReference>
<dbReference type="Pfam" id="PF05848">
    <property type="entry name" value="CtsR"/>
    <property type="match status" value="1"/>
</dbReference>
<comment type="caution">
    <text evidence="3">The sequence shown here is derived from an EMBL/GenBank/DDBJ whole genome shotgun (WGS) entry which is preliminary data.</text>
</comment>
<evidence type="ECO:0000259" key="1">
    <source>
        <dbReference type="Pfam" id="PF05848"/>
    </source>
</evidence>
<evidence type="ECO:0000313" key="3">
    <source>
        <dbReference type="EMBL" id="OUP53376.1"/>
    </source>
</evidence>
<dbReference type="Gene3D" id="3.30.56.130">
    <property type="entry name" value="Transcriptional regulator CtsR, winged HTH domain"/>
    <property type="match status" value="1"/>
</dbReference>